<organism evidence="5 6">
    <name type="scientific">Aspergillus keveii</name>
    <dbReference type="NCBI Taxonomy" id="714993"/>
    <lineage>
        <taxon>Eukaryota</taxon>
        <taxon>Fungi</taxon>
        <taxon>Dikarya</taxon>
        <taxon>Ascomycota</taxon>
        <taxon>Pezizomycotina</taxon>
        <taxon>Eurotiomycetes</taxon>
        <taxon>Eurotiomycetidae</taxon>
        <taxon>Eurotiales</taxon>
        <taxon>Aspergillaceae</taxon>
        <taxon>Aspergillus</taxon>
        <taxon>Aspergillus subgen. Nidulantes</taxon>
    </lineage>
</organism>
<comment type="caution">
    <text evidence="5">The sequence shown here is derived from an EMBL/GenBank/DDBJ whole genome shotgun (WGS) entry which is preliminary data.</text>
</comment>
<sequence>MRGFVIFSAIAVATAAATSCRCFPNDACWPTLETWRQFNESIDGRLIATVPLGLSCHDPHYNEELCAQLEAQWTIPELHYESHSSIMAPFFANASCDPFHAIDKPCTLGNYVSYAVNVSQPSHVSASLQFAKEHNIRLVIRNTGHDYQGKSTGAGALGLWMHHIKAIEIDHEYSDAFYTGPAITIGAGVQGIEAYEAADRAGYQVVGGECPSVGLAGGYTQGGGHSALSSRYGLAADQTLAWEVVDGSGRHIIATRDNKHRDLFWALSGGGGGTYAVVLSLTVKLYKSTPVSGLNLTFSAEGLSKDTFYEAVGLFQTAQPALVDAGAMAISIFTNESFTLSPLTGPGIPVEKLRGLLQPYTDTLDTLGIKYTLYSAQFPSYLSQFSGMQGFIPVGIAQYGGWLIPRSVIETNNDALTTAYRSIVEDGATVINVGLNLAPSVVGDVHNAILPAWRDALIHTTLTTPWEWNAREKMIEWQRKMTEEYVPRLSELAPDSGAYLNEGDFRQPDFQRAFYGANYGALRGIKAMYDPYDLFYALTGVGSDEWVQREDGRLCRVGSVATPSSAGREL</sequence>
<feature type="domain" description="FAD-binding PCMH-type" evidence="4">
    <location>
        <begin position="108"/>
        <end position="288"/>
    </location>
</feature>
<dbReference type="InterPro" id="IPR006094">
    <property type="entry name" value="Oxid_FAD_bind_N"/>
</dbReference>
<feature type="signal peptide" evidence="3">
    <location>
        <begin position="1"/>
        <end position="22"/>
    </location>
</feature>
<keyword evidence="6" id="KW-1185">Reference proteome</keyword>
<dbReference type="SUPFAM" id="SSF56176">
    <property type="entry name" value="FAD-binding/transporter-associated domain-like"/>
    <property type="match status" value="1"/>
</dbReference>
<accession>A0ABR4FRC0</accession>
<dbReference type="Gene3D" id="3.30.465.10">
    <property type="match status" value="1"/>
</dbReference>
<evidence type="ECO:0000256" key="1">
    <source>
        <dbReference type="ARBA" id="ARBA00005466"/>
    </source>
</evidence>
<dbReference type="InterPro" id="IPR050432">
    <property type="entry name" value="FAD-linked_Oxidoreductases_BP"/>
</dbReference>
<dbReference type="Gene3D" id="3.40.462.20">
    <property type="match status" value="1"/>
</dbReference>
<evidence type="ECO:0000313" key="6">
    <source>
        <dbReference type="Proteomes" id="UP001610563"/>
    </source>
</evidence>
<dbReference type="Pfam" id="PF01565">
    <property type="entry name" value="FAD_binding_4"/>
    <property type="match status" value="1"/>
</dbReference>
<proteinExistence type="inferred from homology"/>
<reference evidence="5 6" key="1">
    <citation type="submission" date="2024-07" db="EMBL/GenBank/DDBJ databases">
        <title>Section-level genome sequencing and comparative genomics of Aspergillus sections Usti and Cavernicolus.</title>
        <authorList>
            <consortium name="Lawrence Berkeley National Laboratory"/>
            <person name="Nybo J.L."/>
            <person name="Vesth T.C."/>
            <person name="Theobald S."/>
            <person name="Frisvad J.C."/>
            <person name="Larsen T.O."/>
            <person name="Kjaerboelling I."/>
            <person name="Rothschild-Mancinelli K."/>
            <person name="Lyhne E.K."/>
            <person name="Kogle M.E."/>
            <person name="Barry K."/>
            <person name="Clum A."/>
            <person name="Na H."/>
            <person name="Ledsgaard L."/>
            <person name="Lin J."/>
            <person name="Lipzen A."/>
            <person name="Kuo A."/>
            <person name="Riley R."/>
            <person name="Mondo S."/>
            <person name="Labutti K."/>
            <person name="Haridas S."/>
            <person name="Pangalinan J."/>
            <person name="Salamov A.A."/>
            <person name="Simmons B.A."/>
            <person name="Magnuson J.K."/>
            <person name="Chen J."/>
            <person name="Drula E."/>
            <person name="Henrissat B."/>
            <person name="Wiebenga A."/>
            <person name="Lubbers R.J."/>
            <person name="Gomes A.C."/>
            <person name="Makela M.R."/>
            <person name="Stajich J."/>
            <person name="Grigoriev I.V."/>
            <person name="Mortensen U.H."/>
            <person name="De Vries R.P."/>
            <person name="Baker S.E."/>
            <person name="Andersen M.R."/>
        </authorList>
    </citation>
    <scope>NUCLEOTIDE SEQUENCE [LARGE SCALE GENOMIC DNA]</scope>
    <source>
        <strain evidence="5 6">CBS 209.92</strain>
    </source>
</reference>
<evidence type="ECO:0000256" key="3">
    <source>
        <dbReference type="SAM" id="SignalP"/>
    </source>
</evidence>
<dbReference type="EMBL" id="JBFTWV010000133">
    <property type="protein sequence ID" value="KAL2785805.1"/>
    <property type="molecule type" value="Genomic_DNA"/>
</dbReference>
<protein>
    <recommendedName>
        <fullName evidence="4">FAD-binding PCMH-type domain-containing protein</fullName>
    </recommendedName>
</protein>
<dbReference type="PROSITE" id="PS51257">
    <property type="entry name" value="PROKAR_LIPOPROTEIN"/>
    <property type="match status" value="1"/>
</dbReference>
<comment type="similarity">
    <text evidence="1">Belongs to the oxygen-dependent FAD-linked oxidoreductase family.</text>
</comment>
<dbReference type="InterPro" id="IPR012951">
    <property type="entry name" value="BBE"/>
</dbReference>
<evidence type="ECO:0000256" key="2">
    <source>
        <dbReference type="ARBA" id="ARBA00023002"/>
    </source>
</evidence>
<dbReference type="PROSITE" id="PS51387">
    <property type="entry name" value="FAD_PCMH"/>
    <property type="match status" value="1"/>
</dbReference>
<gene>
    <name evidence="5" type="ORF">BJX66DRAFT_49646</name>
</gene>
<dbReference type="InterPro" id="IPR016169">
    <property type="entry name" value="FAD-bd_PCMH_sub2"/>
</dbReference>
<dbReference type="PANTHER" id="PTHR13878">
    <property type="entry name" value="GULONOLACTONE OXIDASE"/>
    <property type="match status" value="1"/>
</dbReference>
<keyword evidence="2" id="KW-0560">Oxidoreductase</keyword>
<feature type="chain" id="PRO_5046224574" description="FAD-binding PCMH-type domain-containing protein" evidence="3">
    <location>
        <begin position="23"/>
        <end position="570"/>
    </location>
</feature>
<dbReference type="InterPro" id="IPR016166">
    <property type="entry name" value="FAD-bd_PCMH"/>
</dbReference>
<evidence type="ECO:0000313" key="5">
    <source>
        <dbReference type="EMBL" id="KAL2785805.1"/>
    </source>
</evidence>
<dbReference type="InterPro" id="IPR036318">
    <property type="entry name" value="FAD-bd_PCMH-like_sf"/>
</dbReference>
<keyword evidence="3" id="KW-0732">Signal</keyword>
<name>A0ABR4FRC0_9EURO</name>
<dbReference type="PANTHER" id="PTHR13878:SF91">
    <property type="entry name" value="FAD BINDING DOMAIN PROTEIN (AFU_ORTHOLOGUE AFUA_6G12070)-RELATED"/>
    <property type="match status" value="1"/>
</dbReference>
<dbReference type="Proteomes" id="UP001610563">
    <property type="component" value="Unassembled WGS sequence"/>
</dbReference>
<evidence type="ECO:0000259" key="4">
    <source>
        <dbReference type="PROSITE" id="PS51387"/>
    </source>
</evidence>
<dbReference type="Pfam" id="PF08031">
    <property type="entry name" value="BBE"/>
    <property type="match status" value="1"/>
</dbReference>